<proteinExistence type="predicted"/>
<protein>
    <submittedName>
        <fullName evidence="4">Uncharacterized protein LOC106053709</fullName>
    </submittedName>
</protein>
<keyword evidence="3" id="KW-1185">Reference proteome</keyword>
<dbReference type="AlphaFoldDB" id="A0A9W2ZDK4"/>
<evidence type="ECO:0000313" key="3">
    <source>
        <dbReference type="Proteomes" id="UP001165740"/>
    </source>
</evidence>
<evidence type="ECO:0000256" key="1">
    <source>
        <dbReference type="SAM" id="MobiDB-lite"/>
    </source>
</evidence>
<dbReference type="GeneID" id="106053709"/>
<feature type="transmembrane region" description="Helical" evidence="2">
    <location>
        <begin position="152"/>
        <end position="177"/>
    </location>
</feature>
<keyword evidence="2" id="KW-1133">Transmembrane helix</keyword>
<dbReference type="Proteomes" id="UP001165740">
    <property type="component" value="Chromosome 18"/>
</dbReference>
<reference evidence="4" key="1">
    <citation type="submission" date="2025-08" db="UniProtKB">
        <authorList>
            <consortium name="RefSeq"/>
        </authorList>
    </citation>
    <scope>IDENTIFICATION</scope>
</reference>
<organism evidence="3 4">
    <name type="scientific">Biomphalaria glabrata</name>
    <name type="common">Bloodfluke planorb</name>
    <name type="synonym">Freshwater snail</name>
    <dbReference type="NCBI Taxonomy" id="6526"/>
    <lineage>
        <taxon>Eukaryota</taxon>
        <taxon>Metazoa</taxon>
        <taxon>Spiralia</taxon>
        <taxon>Lophotrochozoa</taxon>
        <taxon>Mollusca</taxon>
        <taxon>Gastropoda</taxon>
        <taxon>Heterobranchia</taxon>
        <taxon>Euthyneura</taxon>
        <taxon>Panpulmonata</taxon>
        <taxon>Hygrophila</taxon>
        <taxon>Lymnaeoidea</taxon>
        <taxon>Planorbidae</taxon>
        <taxon>Biomphalaria</taxon>
    </lineage>
</organism>
<accession>A0A9W2ZDK4</accession>
<feature type="compositionally biased region" description="Basic residues" evidence="1">
    <location>
        <begin position="258"/>
        <end position="273"/>
    </location>
</feature>
<sequence>MKYFWYTMSIQLIVQFGQGNELDCMKPFISLRCTLDCFNKTSFERLSTLSLTRTQHGNYTRTIAIIKSIKHAIKTRAIDFMKEITFETNKNESSGIYIKTRNITDVTQFGCVLEIRERLNNVEIFKTSPLIEKLESQCNTTFYQVAEKNSSIYIVAGAVTSVVLIGIIITVISVIYYKRTRNGSCNHCYHSNETHIEPIYASIPARVGRGSSGEKETITMVDLAAPPVPPKQFADEEIKEKKPEYEETIIKMANHPIPTRRKSIPPPKPKRTFTYKLGED</sequence>
<keyword evidence="2" id="KW-0472">Membrane</keyword>
<keyword evidence="2" id="KW-0812">Transmembrane</keyword>
<gene>
    <name evidence="4" type="primary">LOC106053709</name>
</gene>
<feature type="region of interest" description="Disordered" evidence="1">
    <location>
        <begin position="256"/>
        <end position="280"/>
    </location>
</feature>
<evidence type="ECO:0000313" key="4">
    <source>
        <dbReference type="RefSeq" id="XP_055873043.1"/>
    </source>
</evidence>
<name>A0A9W2ZDK4_BIOGL</name>
<dbReference type="RefSeq" id="XP_055873043.1">
    <property type="nucleotide sequence ID" value="XM_056017068.1"/>
</dbReference>
<evidence type="ECO:0000256" key="2">
    <source>
        <dbReference type="SAM" id="Phobius"/>
    </source>
</evidence>